<dbReference type="EMBL" id="HBIK01002400">
    <property type="protein sequence ID" value="CAE0376213.1"/>
    <property type="molecule type" value="Transcribed_RNA"/>
</dbReference>
<proteinExistence type="predicted"/>
<gene>
    <name evidence="2" type="ORF">ECRA1380_LOCUS1168</name>
</gene>
<reference evidence="2" key="1">
    <citation type="submission" date="2021-01" db="EMBL/GenBank/DDBJ databases">
        <authorList>
            <person name="Corre E."/>
            <person name="Pelletier E."/>
            <person name="Niang G."/>
            <person name="Scheremetjew M."/>
            <person name="Finn R."/>
            <person name="Kale V."/>
            <person name="Holt S."/>
            <person name="Cochrane G."/>
            <person name="Meng A."/>
            <person name="Brown T."/>
            <person name="Cohen L."/>
        </authorList>
    </citation>
    <scope>NUCLEOTIDE SEQUENCE</scope>
    <source>
        <strain evidence="2">CT5</strain>
    </source>
</reference>
<evidence type="ECO:0000256" key="1">
    <source>
        <dbReference type="SAM" id="Phobius"/>
    </source>
</evidence>
<keyword evidence="1" id="KW-0812">Transmembrane</keyword>
<name>A0A7S3K8L5_EUPCR</name>
<sequence length="171" mass="19923">MNSLRTLRPKRLSMYGNNYFSRGGGNFHGPSIPMQKEYIHHRRISLEFTTTNFFHPVAPEYVVNLHSLEYEGPFAGFRRTFGTFILAIPIFLFGMWVANRIGSVMTPTIRDTPDQAHKLPGMLRYLKRKDFNNAPDFLGRHNASFYRNLYPENLDESNTFLDLVRRNGVNF</sequence>
<organism evidence="2">
    <name type="scientific">Euplotes crassus</name>
    <dbReference type="NCBI Taxonomy" id="5936"/>
    <lineage>
        <taxon>Eukaryota</taxon>
        <taxon>Sar</taxon>
        <taxon>Alveolata</taxon>
        <taxon>Ciliophora</taxon>
        <taxon>Intramacronucleata</taxon>
        <taxon>Spirotrichea</taxon>
        <taxon>Hypotrichia</taxon>
        <taxon>Euplotida</taxon>
        <taxon>Euplotidae</taxon>
        <taxon>Moneuplotes</taxon>
    </lineage>
</organism>
<protein>
    <submittedName>
        <fullName evidence="2">Uncharacterized protein</fullName>
    </submittedName>
</protein>
<dbReference type="AlphaFoldDB" id="A0A7S3K8L5"/>
<feature type="transmembrane region" description="Helical" evidence="1">
    <location>
        <begin position="80"/>
        <end position="98"/>
    </location>
</feature>
<accession>A0A7S3K8L5</accession>
<keyword evidence="1" id="KW-1133">Transmembrane helix</keyword>
<evidence type="ECO:0000313" key="2">
    <source>
        <dbReference type="EMBL" id="CAE0376213.1"/>
    </source>
</evidence>
<keyword evidence="1" id="KW-0472">Membrane</keyword>